<comment type="subcellular location">
    <subcellularLocation>
        <location evidence="1">Cytoplasm</location>
    </subcellularLocation>
</comment>
<evidence type="ECO:0000256" key="7">
    <source>
        <dbReference type="SAM" id="MobiDB-lite"/>
    </source>
</evidence>
<comment type="caution">
    <text evidence="9">The sequence shown here is derived from an EMBL/GenBank/DDBJ whole genome shotgun (WGS) entry which is preliminary data.</text>
</comment>
<gene>
    <name evidence="9" type="ORF">E3202_01655</name>
</gene>
<evidence type="ECO:0000256" key="1">
    <source>
        <dbReference type="ARBA" id="ARBA00004496"/>
    </source>
</evidence>
<evidence type="ECO:0000259" key="8">
    <source>
        <dbReference type="Pfam" id="PF02562"/>
    </source>
</evidence>
<feature type="compositionally biased region" description="Basic residues" evidence="7">
    <location>
        <begin position="400"/>
        <end position="416"/>
    </location>
</feature>
<dbReference type="SUPFAM" id="SSF54791">
    <property type="entry name" value="Eukaryotic type KH-domain (KH-domain type I)"/>
    <property type="match status" value="1"/>
</dbReference>
<accession>A0A506UQS4</accession>
<dbReference type="InterPro" id="IPR027417">
    <property type="entry name" value="P-loop_NTPase"/>
</dbReference>
<reference evidence="9 10" key="1">
    <citation type="submission" date="2019-03" db="EMBL/GenBank/DDBJ databases">
        <title>The complete genome sequence of Neokomagataea sp. Jb2 NBRC113641.</title>
        <authorList>
            <person name="Chua K.-O."/>
            <person name="Chan K.-G."/>
            <person name="See-Too W.-S."/>
        </authorList>
    </citation>
    <scope>NUCLEOTIDE SEQUENCE [LARGE SCALE GENOMIC DNA]</scope>
    <source>
        <strain evidence="9 10">Jb2</strain>
    </source>
</reference>
<evidence type="ECO:0000313" key="10">
    <source>
        <dbReference type="Proteomes" id="UP000315037"/>
    </source>
</evidence>
<evidence type="ECO:0000256" key="3">
    <source>
        <dbReference type="ARBA" id="ARBA00022490"/>
    </source>
</evidence>
<dbReference type="GO" id="GO:0005829">
    <property type="term" value="C:cytosol"/>
    <property type="evidence" value="ECO:0007669"/>
    <property type="project" value="TreeGrafter"/>
</dbReference>
<dbReference type="InterPro" id="IPR051451">
    <property type="entry name" value="PhoH2-like"/>
</dbReference>
<evidence type="ECO:0000256" key="4">
    <source>
        <dbReference type="ARBA" id="ARBA00022741"/>
    </source>
</evidence>
<dbReference type="InterPro" id="IPR003714">
    <property type="entry name" value="PhoH"/>
</dbReference>
<dbReference type="EMBL" id="SORZ01000001">
    <property type="protein sequence ID" value="TPW35688.1"/>
    <property type="molecule type" value="Genomic_DNA"/>
</dbReference>
<proteinExistence type="inferred from homology"/>
<keyword evidence="10" id="KW-1185">Reference proteome</keyword>
<dbReference type="GO" id="GO:0003723">
    <property type="term" value="F:RNA binding"/>
    <property type="evidence" value="ECO:0007669"/>
    <property type="project" value="InterPro"/>
</dbReference>
<dbReference type="SUPFAM" id="SSF52540">
    <property type="entry name" value="P-loop containing nucleoside triphosphate hydrolases"/>
    <property type="match status" value="1"/>
</dbReference>
<dbReference type="PANTHER" id="PTHR30473:SF1">
    <property type="entry name" value="PHOH-LIKE PROTEIN"/>
    <property type="match status" value="1"/>
</dbReference>
<dbReference type="AlphaFoldDB" id="A0A506UQS4"/>
<feature type="domain" description="PhoH-like protein" evidence="8">
    <location>
        <begin position="179"/>
        <end position="382"/>
    </location>
</feature>
<evidence type="ECO:0000256" key="2">
    <source>
        <dbReference type="ARBA" id="ARBA00010393"/>
    </source>
</evidence>
<dbReference type="Pfam" id="PF02562">
    <property type="entry name" value="PhoH"/>
    <property type="match status" value="1"/>
</dbReference>
<comment type="similarity">
    <text evidence="2">Belongs to the PhoH family.</text>
</comment>
<dbReference type="PANTHER" id="PTHR30473">
    <property type="entry name" value="PROTEIN PHOH"/>
    <property type="match status" value="1"/>
</dbReference>
<sequence>MTRYSPSSRSSTARPDGEQRTLTLRFEDNALLQRILGEHDRNLARLEDGLNARLSCRGNRVAISGPSDAVDQAQAALLGLYRQAEQGEPIGTEQVDAILRLLTHPSRNHEAAASSEPKTLQNAISSQTARARPAREGSRSGRQPILSSSRSRKSAGPGGNTASADLHHLPTIQTKRGVVSPRSHGQTGYMEELGRQELVFGIGPAGTGKTYLAVAQAVAMLQAGQVDRIILSRPAVEAGEKLGFLPGDMREKIDPYLRPLYDALHDMMPAEQITRRMGNGEIEVAPLAFMRGRTLAHAYVILDEAQNTTPAQMKMFLTRMGPNTRMAITGDISQIDLPPGVTSGLKNALHTLEGVEGISICHLTSEDVVRHPLVARIVDAYDRQPPEEPTSRNPYDRHEGHQRRNNRTHGRFPRTR</sequence>
<evidence type="ECO:0000256" key="5">
    <source>
        <dbReference type="ARBA" id="ARBA00022840"/>
    </source>
</evidence>
<name>A0A506UQS4_9PROT</name>
<dbReference type="Proteomes" id="UP000315037">
    <property type="component" value="Unassembled WGS sequence"/>
</dbReference>
<feature type="region of interest" description="Disordered" evidence="7">
    <location>
        <begin position="108"/>
        <end position="186"/>
    </location>
</feature>
<protein>
    <recommendedName>
        <fullName evidence="6">PhoH-like protein</fullName>
    </recommendedName>
</protein>
<dbReference type="Gene3D" id="3.40.50.300">
    <property type="entry name" value="P-loop containing nucleotide triphosphate hydrolases"/>
    <property type="match status" value="1"/>
</dbReference>
<feature type="compositionally biased region" description="Basic and acidic residues" evidence="7">
    <location>
        <begin position="380"/>
        <end position="399"/>
    </location>
</feature>
<keyword evidence="4" id="KW-0547">Nucleotide-binding</keyword>
<evidence type="ECO:0000256" key="6">
    <source>
        <dbReference type="ARBA" id="ARBA00039970"/>
    </source>
</evidence>
<dbReference type="InterPro" id="IPR036612">
    <property type="entry name" value="KH_dom_type_1_sf"/>
</dbReference>
<keyword evidence="3" id="KW-0963">Cytoplasm</keyword>
<dbReference type="GO" id="GO:0005524">
    <property type="term" value="F:ATP binding"/>
    <property type="evidence" value="ECO:0007669"/>
    <property type="project" value="UniProtKB-KW"/>
</dbReference>
<evidence type="ECO:0000313" key="9">
    <source>
        <dbReference type="EMBL" id="TPW35688.1"/>
    </source>
</evidence>
<organism evidence="9 10">
    <name type="scientific">Oecophyllibacter saccharovorans</name>
    <dbReference type="NCBI Taxonomy" id="2558360"/>
    <lineage>
        <taxon>Bacteria</taxon>
        <taxon>Pseudomonadati</taxon>
        <taxon>Pseudomonadota</taxon>
        <taxon>Alphaproteobacteria</taxon>
        <taxon>Acetobacterales</taxon>
        <taxon>Acetobacteraceae</taxon>
        <taxon>Oecophyllibacter</taxon>
    </lineage>
</organism>
<dbReference type="FunFam" id="3.40.50.300:FF:000013">
    <property type="entry name" value="PhoH family ATPase"/>
    <property type="match status" value="1"/>
</dbReference>
<feature type="region of interest" description="Disordered" evidence="7">
    <location>
        <begin position="380"/>
        <end position="416"/>
    </location>
</feature>
<keyword evidence="5" id="KW-0067">ATP-binding</keyword>
<feature type="compositionally biased region" description="Polar residues" evidence="7">
    <location>
        <begin position="116"/>
        <end position="129"/>
    </location>
</feature>